<evidence type="ECO:0000256" key="2">
    <source>
        <dbReference type="ARBA" id="ARBA00023125"/>
    </source>
</evidence>
<dbReference type="SMART" id="SM00347">
    <property type="entry name" value="HTH_MARR"/>
    <property type="match status" value="1"/>
</dbReference>
<dbReference type="SUPFAM" id="SSF46785">
    <property type="entry name" value="Winged helix' DNA-binding domain"/>
    <property type="match status" value="1"/>
</dbReference>
<dbReference type="AlphaFoldDB" id="A0AB36P055"/>
<keyword evidence="3" id="KW-0804">Transcription</keyword>
<dbReference type="GO" id="GO:0003677">
    <property type="term" value="F:DNA binding"/>
    <property type="evidence" value="ECO:0007669"/>
    <property type="project" value="UniProtKB-KW"/>
</dbReference>
<dbReference type="Proteomes" id="UP000184216">
    <property type="component" value="Unassembled WGS sequence"/>
</dbReference>
<proteinExistence type="predicted"/>
<dbReference type="InterPro" id="IPR036390">
    <property type="entry name" value="WH_DNA-bd_sf"/>
</dbReference>
<comment type="caution">
    <text evidence="5">The sequence shown here is derived from an EMBL/GenBank/DDBJ whole genome shotgun (WGS) entry which is preliminary data.</text>
</comment>
<evidence type="ECO:0000259" key="4">
    <source>
        <dbReference type="PROSITE" id="PS50995"/>
    </source>
</evidence>
<evidence type="ECO:0000313" key="7">
    <source>
        <dbReference type="Proteomes" id="UP000184216"/>
    </source>
</evidence>
<dbReference type="Proteomes" id="UP000198431">
    <property type="component" value="Unassembled WGS sequence"/>
</dbReference>
<dbReference type="GO" id="GO:0003700">
    <property type="term" value="F:DNA-binding transcription factor activity"/>
    <property type="evidence" value="ECO:0007669"/>
    <property type="project" value="InterPro"/>
</dbReference>
<gene>
    <name evidence="5" type="ORF">B0A72_13290</name>
    <name evidence="6" type="ORF">SAMN05444387_1012</name>
</gene>
<organism evidence="5 8">
    <name type="scientific">Flavobacterium pectinovorum</name>
    <dbReference type="NCBI Taxonomy" id="29533"/>
    <lineage>
        <taxon>Bacteria</taxon>
        <taxon>Pseudomonadati</taxon>
        <taxon>Bacteroidota</taxon>
        <taxon>Flavobacteriia</taxon>
        <taxon>Flavobacteriales</taxon>
        <taxon>Flavobacteriaceae</taxon>
        <taxon>Flavobacterium</taxon>
    </lineage>
</organism>
<evidence type="ECO:0000256" key="1">
    <source>
        <dbReference type="ARBA" id="ARBA00023015"/>
    </source>
</evidence>
<dbReference type="PROSITE" id="PS50995">
    <property type="entry name" value="HTH_MARR_2"/>
    <property type="match status" value="1"/>
</dbReference>
<dbReference type="PANTHER" id="PTHR42756">
    <property type="entry name" value="TRANSCRIPTIONAL REGULATOR, MARR"/>
    <property type="match status" value="1"/>
</dbReference>
<dbReference type="InterPro" id="IPR000835">
    <property type="entry name" value="HTH_MarR-typ"/>
</dbReference>
<dbReference type="RefSeq" id="WP_073393964.1">
    <property type="nucleotide sequence ID" value="NZ_FRBX01000001.1"/>
</dbReference>
<keyword evidence="7" id="KW-1185">Reference proteome</keyword>
<sequence length="151" mass="17586">MGTTSKNEFTAIRSLSKRTLTNIMHTQNVLAENFNEILKCFDLSSEQFNVLKILEDQKGKPTNMCEIQERMISKTSNTTRLVDKLLLKGYVTREVCSKNRRKVDVFITKSGMEILRDLKPGMDVYEEKLSHKLTLKEFENLNFLLEKYRTA</sequence>
<dbReference type="PRINTS" id="PR00598">
    <property type="entry name" value="HTHMARR"/>
</dbReference>
<name>A0AB36P055_9FLAO</name>
<dbReference type="EMBL" id="FRBX01000001">
    <property type="protein sequence ID" value="SHL59076.1"/>
    <property type="molecule type" value="Genomic_DNA"/>
</dbReference>
<protein>
    <submittedName>
        <fullName evidence="6">DNA-binding transcriptional regulator, MarR family</fullName>
    </submittedName>
    <submittedName>
        <fullName evidence="5">MarR family transcriptional regulator</fullName>
    </submittedName>
</protein>
<dbReference type="InterPro" id="IPR036388">
    <property type="entry name" value="WH-like_DNA-bd_sf"/>
</dbReference>
<keyword evidence="2 6" id="KW-0238">DNA-binding</keyword>
<evidence type="ECO:0000313" key="5">
    <source>
        <dbReference type="EMBL" id="OXB04462.1"/>
    </source>
</evidence>
<accession>A0AB36P055</accession>
<dbReference type="Gene3D" id="1.10.10.10">
    <property type="entry name" value="Winged helix-like DNA-binding domain superfamily/Winged helix DNA-binding domain"/>
    <property type="match status" value="1"/>
</dbReference>
<keyword evidence="1" id="KW-0805">Transcription regulation</keyword>
<dbReference type="PANTHER" id="PTHR42756:SF1">
    <property type="entry name" value="TRANSCRIPTIONAL REPRESSOR OF EMRAB OPERON"/>
    <property type="match status" value="1"/>
</dbReference>
<dbReference type="Pfam" id="PF01047">
    <property type="entry name" value="MarR"/>
    <property type="match status" value="1"/>
</dbReference>
<evidence type="ECO:0000313" key="8">
    <source>
        <dbReference type="Proteomes" id="UP000198431"/>
    </source>
</evidence>
<reference evidence="6 7" key="2">
    <citation type="submission" date="2016-11" db="EMBL/GenBank/DDBJ databases">
        <authorList>
            <person name="Varghese N."/>
            <person name="Submissions S."/>
        </authorList>
    </citation>
    <scope>NUCLEOTIDE SEQUENCE [LARGE SCALE GENOMIC DNA]</scope>
    <source>
        <strain evidence="6 7">DSM 6368</strain>
    </source>
</reference>
<evidence type="ECO:0000313" key="6">
    <source>
        <dbReference type="EMBL" id="SHL59076.1"/>
    </source>
</evidence>
<reference evidence="5 8" key="1">
    <citation type="submission" date="2016-11" db="EMBL/GenBank/DDBJ databases">
        <title>Whole genomes of Flavobacteriaceae.</title>
        <authorList>
            <person name="Stine C."/>
            <person name="Li C."/>
            <person name="Tadesse D."/>
        </authorList>
    </citation>
    <scope>NUCLEOTIDE SEQUENCE [LARGE SCALE GENOMIC DNA]</scope>
    <source>
        <strain evidence="5 8">ATCC 19366</strain>
    </source>
</reference>
<feature type="domain" description="HTH marR-type" evidence="4">
    <location>
        <begin position="16"/>
        <end position="150"/>
    </location>
</feature>
<dbReference type="EMBL" id="MUHB01000010">
    <property type="protein sequence ID" value="OXB04462.1"/>
    <property type="molecule type" value="Genomic_DNA"/>
</dbReference>
<evidence type="ECO:0000256" key="3">
    <source>
        <dbReference type="ARBA" id="ARBA00023163"/>
    </source>
</evidence>